<organism evidence="1 2">
    <name type="scientific">Pleurodeles waltl</name>
    <name type="common">Iberian ribbed newt</name>
    <dbReference type="NCBI Taxonomy" id="8319"/>
    <lineage>
        <taxon>Eukaryota</taxon>
        <taxon>Metazoa</taxon>
        <taxon>Chordata</taxon>
        <taxon>Craniata</taxon>
        <taxon>Vertebrata</taxon>
        <taxon>Euteleostomi</taxon>
        <taxon>Amphibia</taxon>
        <taxon>Batrachia</taxon>
        <taxon>Caudata</taxon>
        <taxon>Salamandroidea</taxon>
        <taxon>Salamandridae</taxon>
        <taxon>Pleurodelinae</taxon>
        <taxon>Pleurodeles</taxon>
    </lineage>
</organism>
<accession>A0AAV7LM02</accession>
<gene>
    <name evidence="1" type="ORF">NDU88_005726</name>
</gene>
<reference evidence="1" key="1">
    <citation type="journal article" date="2022" name="bioRxiv">
        <title>Sequencing and chromosome-scale assembly of the giantPleurodeles waltlgenome.</title>
        <authorList>
            <person name="Brown T."/>
            <person name="Elewa A."/>
            <person name="Iarovenko S."/>
            <person name="Subramanian E."/>
            <person name="Araus A.J."/>
            <person name="Petzold A."/>
            <person name="Susuki M."/>
            <person name="Suzuki K.-i.T."/>
            <person name="Hayashi T."/>
            <person name="Toyoda A."/>
            <person name="Oliveira C."/>
            <person name="Osipova E."/>
            <person name="Leigh N.D."/>
            <person name="Simon A."/>
            <person name="Yun M.H."/>
        </authorList>
    </citation>
    <scope>NUCLEOTIDE SEQUENCE</scope>
    <source>
        <strain evidence="1">20211129_DDA</strain>
        <tissue evidence="1">Liver</tissue>
    </source>
</reference>
<comment type="caution">
    <text evidence="1">The sequence shown here is derived from an EMBL/GenBank/DDBJ whole genome shotgun (WGS) entry which is preliminary data.</text>
</comment>
<protein>
    <submittedName>
        <fullName evidence="1">Uncharacterized protein</fullName>
    </submittedName>
</protein>
<dbReference type="EMBL" id="JANPWB010000015">
    <property type="protein sequence ID" value="KAJ1092616.1"/>
    <property type="molecule type" value="Genomic_DNA"/>
</dbReference>
<name>A0AAV7LM02_PLEWA</name>
<evidence type="ECO:0000313" key="1">
    <source>
        <dbReference type="EMBL" id="KAJ1092616.1"/>
    </source>
</evidence>
<keyword evidence="2" id="KW-1185">Reference proteome</keyword>
<dbReference type="Proteomes" id="UP001066276">
    <property type="component" value="Chromosome 11"/>
</dbReference>
<dbReference type="AlphaFoldDB" id="A0AAV7LM02"/>
<evidence type="ECO:0000313" key="2">
    <source>
        <dbReference type="Proteomes" id="UP001066276"/>
    </source>
</evidence>
<proteinExistence type="predicted"/>
<sequence>MDQFPLGWCEVGMLFVDSSQQSGERSHYRRSFLSLQSGVPIMSSPSRNHIQWRLLGSVSFIFNPQQVSWFQRCFHSLKHLCLFREDQARLSEGSRSQPCGSTSSPVEQFLFPNLAPPTSVFVVLHEYQGVLAVRGGPASAQVQFHQSQQAQYVLNGVLICVSPVASQ</sequence>